<keyword evidence="2" id="KW-1185">Reference proteome</keyword>
<dbReference type="KEGG" id="zca:118356812"/>
<evidence type="ECO:0000313" key="2">
    <source>
        <dbReference type="Proteomes" id="UP000515165"/>
    </source>
</evidence>
<feature type="compositionally biased region" description="Low complexity" evidence="1">
    <location>
        <begin position="76"/>
        <end position="85"/>
    </location>
</feature>
<reference evidence="3" key="1">
    <citation type="submission" date="2025-08" db="UniProtKB">
        <authorList>
            <consortium name="RefSeq"/>
        </authorList>
    </citation>
    <scope>IDENTIFICATION</scope>
    <source>
        <tissue evidence="3">Blood</tissue>
    </source>
</reference>
<feature type="region of interest" description="Disordered" evidence="1">
    <location>
        <begin position="38"/>
        <end position="89"/>
    </location>
</feature>
<name>A0A6P9F5X5_ZALCA</name>
<accession>A0A6P9F5X5</accession>
<protein>
    <submittedName>
        <fullName evidence="3">Nascent polypeptide-associated complex subunit alpha, muscle-specific form</fullName>
    </submittedName>
</protein>
<evidence type="ECO:0000313" key="3">
    <source>
        <dbReference type="RefSeq" id="XP_035582530.1"/>
    </source>
</evidence>
<dbReference type="AlphaFoldDB" id="A0A6P9F5X5"/>
<feature type="compositionally biased region" description="Low complexity" evidence="1">
    <location>
        <begin position="186"/>
        <end position="208"/>
    </location>
</feature>
<proteinExistence type="predicted"/>
<organism evidence="2 3">
    <name type="scientific">Zalophus californianus</name>
    <name type="common">California sealion</name>
    <dbReference type="NCBI Taxonomy" id="9704"/>
    <lineage>
        <taxon>Eukaryota</taxon>
        <taxon>Metazoa</taxon>
        <taxon>Chordata</taxon>
        <taxon>Craniata</taxon>
        <taxon>Vertebrata</taxon>
        <taxon>Euteleostomi</taxon>
        <taxon>Mammalia</taxon>
        <taxon>Eutheria</taxon>
        <taxon>Laurasiatheria</taxon>
        <taxon>Carnivora</taxon>
        <taxon>Caniformia</taxon>
        <taxon>Pinnipedia</taxon>
        <taxon>Otariidae</taxon>
        <taxon>Zalophus</taxon>
    </lineage>
</organism>
<dbReference type="RefSeq" id="XP_035582530.1">
    <property type="nucleotide sequence ID" value="XM_035726637.1"/>
</dbReference>
<feature type="region of interest" description="Disordered" evidence="1">
    <location>
        <begin position="120"/>
        <end position="208"/>
    </location>
</feature>
<gene>
    <name evidence="3" type="primary">LOC118356812</name>
</gene>
<sequence length="208" mass="20849">MTGGLLDSKAGATDAILPALPCITTTTTKLSVLLKMPGENPESERITAGGPEAASGAVTVPGGMGGKRGEGRRGVGEATGAARGAPLPGSAEVRRVQTVARSPEAPELLLLLPGLPWARRAGARSHPPPASSGQDPAGTHPPPPAPPAGGSAPGAPTRTSCRPPAPQQSLFAPRLLPPRRRRLRLPLRASRLSSSEPPAAEGAAAPGC</sequence>
<dbReference type="GeneID" id="118356812"/>
<dbReference type="Proteomes" id="UP000515165">
    <property type="component" value="Chromosome 3"/>
</dbReference>
<evidence type="ECO:0000256" key="1">
    <source>
        <dbReference type="SAM" id="MobiDB-lite"/>
    </source>
</evidence>